<dbReference type="AlphaFoldDB" id="A0A174JUA8"/>
<dbReference type="EMBL" id="WCUG01000003">
    <property type="protein sequence ID" value="KAB4172236.1"/>
    <property type="molecule type" value="Genomic_DNA"/>
</dbReference>
<gene>
    <name evidence="5" type="ORF">DWW83_00570</name>
    <name evidence="3" type="ORF">ERS852510_02932</name>
    <name evidence="4" type="ORF">GAQ59_03045</name>
</gene>
<dbReference type="Pfam" id="PF13280">
    <property type="entry name" value="WYL"/>
    <property type="match status" value="1"/>
</dbReference>
<dbReference type="Proteomes" id="UP000284022">
    <property type="component" value="Unassembled WGS sequence"/>
</dbReference>
<evidence type="ECO:0000313" key="4">
    <source>
        <dbReference type="EMBL" id="KAB4172236.1"/>
    </source>
</evidence>
<dbReference type="Proteomes" id="UP000433928">
    <property type="component" value="Unassembled WGS sequence"/>
</dbReference>
<accession>A0A174JUA8</accession>
<name>A0A174JUA8_BACUN</name>
<dbReference type="PANTHER" id="PTHR34580:SF9">
    <property type="entry name" value="SLL5097 PROTEIN"/>
    <property type="match status" value="1"/>
</dbReference>
<dbReference type="InterPro" id="IPR026881">
    <property type="entry name" value="WYL_dom"/>
</dbReference>
<evidence type="ECO:0000313" key="6">
    <source>
        <dbReference type="Proteomes" id="UP000095766"/>
    </source>
</evidence>
<dbReference type="Pfam" id="PF25583">
    <property type="entry name" value="WCX"/>
    <property type="match status" value="1"/>
</dbReference>
<dbReference type="PANTHER" id="PTHR34580">
    <property type="match status" value="1"/>
</dbReference>
<dbReference type="InterPro" id="IPR051534">
    <property type="entry name" value="CBASS_pafABC_assoc_protein"/>
</dbReference>
<dbReference type="InterPro" id="IPR057727">
    <property type="entry name" value="WCX_dom"/>
</dbReference>
<dbReference type="Proteomes" id="UP000095766">
    <property type="component" value="Unassembled WGS sequence"/>
</dbReference>
<dbReference type="GeneID" id="99749610"/>
<evidence type="ECO:0000313" key="7">
    <source>
        <dbReference type="Proteomes" id="UP000284022"/>
    </source>
</evidence>
<dbReference type="RefSeq" id="WP_005829725.1">
    <property type="nucleotide sequence ID" value="NZ_BQNO01000001.1"/>
</dbReference>
<evidence type="ECO:0000313" key="5">
    <source>
        <dbReference type="EMBL" id="RGU41226.1"/>
    </source>
</evidence>
<feature type="domain" description="WYL" evidence="1">
    <location>
        <begin position="121"/>
        <end position="188"/>
    </location>
</feature>
<sequence length="302" mass="35585">MGKELFSRYVWLLETIHRAGKITFEEINARWLRSELSGGETLSLRTFHHHRDAIEELFDINIECIKRGGYCYYIEDTEELEKGCVRKWLLNSFAVDNLIVESRKLKSRILLEEVPSGKRYLIPLIEAMRDGMIVEVDYQSFRQQVPANFEIEPYCLKLFRQRWYVVARSPHYNRVMIYSLDRILDLEVSEKTFYYPEEFNPQSYFDACFGIVADDDIGIETVQLKVYAPQDKYFDALPLHHSQRTVEVTEGHTVYEYRIRPTYDFVQELLSHGADVEVLQPSLLRSRLGDIAKEMVALYNIP</sequence>
<evidence type="ECO:0000259" key="2">
    <source>
        <dbReference type="Pfam" id="PF25583"/>
    </source>
</evidence>
<proteinExistence type="predicted"/>
<dbReference type="PROSITE" id="PS52050">
    <property type="entry name" value="WYL"/>
    <property type="match status" value="1"/>
</dbReference>
<reference evidence="5 7" key="2">
    <citation type="submission" date="2018-08" db="EMBL/GenBank/DDBJ databases">
        <title>A genome reference for cultivated species of the human gut microbiota.</title>
        <authorList>
            <person name="Zou Y."/>
            <person name="Xue W."/>
            <person name="Luo G."/>
        </authorList>
    </citation>
    <scope>NUCLEOTIDE SEQUENCE [LARGE SCALE GENOMIC DNA]</scope>
    <source>
        <strain evidence="5 7">AF17-20</strain>
    </source>
</reference>
<feature type="domain" description="WCX" evidence="2">
    <location>
        <begin position="221"/>
        <end position="296"/>
    </location>
</feature>
<dbReference type="EMBL" id="QRXV01000001">
    <property type="protein sequence ID" value="RGU41226.1"/>
    <property type="molecule type" value="Genomic_DNA"/>
</dbReference>
<evidence type="ECO:0000313" key="3">
    <source>
        <dbReference type="EMBL" id="CUQ01768.1"/>
    </source>
</evidence>
<protein>
    <submittedName>
        <fullName evidence="3">Transcriptional regulator</fullName>
    </submittedName>
    <submittedName>
        <fullName evidence="4">WYL domain-containing protein</fullName>
    </submittedName>
</protein>
<reference evidence="4 8" key="3">
    <citation type="journal article" date="2019" name="Nat. Med.">
        <title>A library of human gut bacterial isolates paired with longitudinal multiomics data enables mechanistic microbiome research.</title>
        <authorList>
            <person name="Poyet M."/>
            <person name="Groussin M."/>
            <person name="Gibbons S.M."/>
            <person name="Avila-Pacheco J."/>
            <person name="Jiang X."/>
            <person name="Kearney S.M."/>
            <person name="Perrotta A.R."/>
            <person name="Berdy B."/>
            <person name="Zhao S."/>
            <person name="Lieberman T.D."/>
            <person name="Swanson P.K."/>
            <person name="Smith M."/>
            <person name="Roesemann S."/>
            <person name="Alexander J.E."/>
            <person name="Rich S.A."/>
            <person name="Livny J."/>
            <person name="Vlamakis H."/>
            <person name="Clish C."/>
            <person name="Bullock K."/>
            <person name="Deik A."/>
            <person name="Scott J."/>
            <person name="Pierce K.A."/>
            <person name="Xavier R.J."/>
            <person name="Alm E.J."/>
        </authorList>
    </citation>
    <scope>NUCLEOTIDE SEQUENCE [LARGE SCALE GENOMIC DNA]</scope>
    <source>
        <strain evidence="4 8">BIOML-A27</strain>
    </source>
</reference>
<organism evidence="3 6">
    <name type="scientific">Bacteroides uniformis</name>
    <dbReference type="NCBI Taxonomy" id="820"/>
    <lineage>
        <taxon>Bacteria</taxon>
        <taxon>Pseudomonadati</taxon>
        <taxon>Bacteroidota</taxon>
        <taxon>Bacteroidia</taxon>
        <taxon>Bacteroidales</taxon>
        <taxon>Bacteroidaceae</taxon>
        <taxon>Bacteroides</taxon>
    </lineage>
</organism>
<evidence type="ECO:0000259" key="1">
    <source>
        <dbReference type="Pfam" id="PF13280"/>
    </source>
</evidence>
<dbReference type="EMBL" id="CZAO01000014">
    <property type="protein sequence ID" value="CUQ01768.1"/>
    <property type="molecule type" value="Genomic_DNA"/>
</dbReference>
<evidence type="ECO:0000313" key="8">
    <source>
        <dbReference type="Proteomes" id="UP000433928"/>
    </source>
</evidence>
<reference evidence="3 6" key="1">
    <citation type="submission" date="2015-09" db="EMBL/GenBank/DDBJ databases">
        <authorList>
            <consortium name="Pathogen Informatics"/>
        </authorList>
    </citation>
    <scope>NUCLEOTIDE SEQUENCE [LARGE SCALE GENOMIC DNA]</scope>
    <source>
        <strain evidence="3 6">2789STDY5834898</strain>
    </source>
</reference>